<proteinExistence type="predicted"/>
<feature type="region of interest" description="Disordered" evidence="6">
    <location>
        <begin position="130"/>
        <end position="150"/>
    </location>
</feature>
<evidence type="ECO:0000256" key="1">
    <source>
        <dbReference type="ARBA" id="ARBA00004123"/>
    </source>
</evidence>
<dbReference type="Pfam" id="PF00172">
    <property type="entry name" value="Zn_clus"/>
    <property type="match status" value="1"/>
</dbReference>
<feature type="region of interest" description="Disordered" evidence="6">
    <location>
        <begin position="1"/>
        <end position="42"/>
    </location>
</feature>
<feature type="domain" description="Zn(2)-C6 fungal-type" evidence="7">
    <location>
        <begin position="48"/>
        <end position="78"/>
    </location>
</feature>
<dbReference type="InterPro" id="IPR050815">
    <property type="entry name" value="TF_fung"/>
</dbReference>
<dbReference type="OrthoDB" id="5600212at2759"/>
<dbReference type="CDD" id="cd00067">
    <property type="entry name" value="GAL4"/>
    <property type="match status" value="1"/>
</dbReference>
<name>A0A8H3ZK62_9PEZI</name>
<gene>
    <name evidence="8" type="ORF">GQ607_014029</name>
</gene>
<dbReference type="PANTHER" id="PTHR47338:SF10">
    <property type="entry name" value="TRANSCRIPTION FACTOR DOMAIN-CONTAINING PROTEIN-RELATED"/>
    <property type="match status" value="1"/>
</dbReference>
<feature type="compositionally biased region" description="Polar residues" evidence="6">
    <location>
        <begin position="1"/>
        <end position="15"/>
    </location>
</feature>
<reference evidence="8 9" key="1">
    <citation type="submission" date="2019-12" db="EMBL/GenBank/DDBJ databases">
        <title>A genome sequence resource for the geographically widespread anthracnose pathogen Colletotrichum asianum.</title>
        <authorList>
            <person name="Meng Y."/>
        </authorList>
    </citation>
    <scope>NUCLEOTIDE SEQUENCE [LARGE SCALE GENOMIC DNA]</scope>
    <source>
        <strain evidence="8 9">ICMP 18580</strain>
    </source>
</reference>
<dbReference type="GO" id="GO:0000981">
    <property type="term" value="F:DNA-binding transcription factor activity, RNA polymerase II-specific"/>
    <property type="evidence" value="ECO:0007669"/>
    <property type="project" value="InterPro"/>
</dbReference>
<evidence type="ECO:0000256" key="5">
    <source>
        <dbReference type="ARBA" id="ARBA00023242"/>
    </source>
</evidence>
<dbReference type="GO" id="GO:0006351">
    <property type="term" value="P:DNA-templated transcription"/>
    <property type="evidence" value="ECO:0007669"/>
    <property type="project" value="InterPro"/>
</dbReference>
<dbReference type="SUPFAM" id="SSF57701">
    <property type="entry name" value="Zn2/Cys6 DNA-binding domain"/>
    <property type="match status" value="1"/>
</dbReference>
<dbReference type="CDD" id="cd14653">
    <property type="entry name" value="ZIP_Gal4p-like"/>
    <property type="match status" value="1"/>
</dbReference>
<evidence type="ECO:0000313" key="8">
    <source>
        <dbReference type="EMBL" id="KAF0318742.1"/>
    </source>
</evidence>
<protein>
    <submittedName>
        <fullName evidence="8">Binuclear zinc transcription factor</fullName>
    </submittedName>
</protein>
<dbReference type="EMBL" id="WOWK01000105">
    <property type="protein sequence ID" value="KAF0318742.1"/>
    <property type="molecule type" value="Genomic_DNA"/>
</dbReference>
<dbReference type="SMART" id="SM00066">
    <property type="entry name" value="GAL4"/>
    <property type="match status" value="1"/>
</dbReference>
<comment type="caution">
    <text evidence="8">The sequence shown here is derived from an EMBL/GenBank/DDBJ whole genome shotgun (WGS) entry which is preliminary data.</text>
</comment>
<feature type="compositionally biased region" description="Low complexity" evidence="6">
    <location>
        <begin position="732"/>
        <end position="745"/>
    </location>
</feature>
<dbReference type="Pfam" id="PF04082">
    <property type="entry name" value="Fungal_trans"/>
    <property type="match status" value="1"/>
</dbReference>
<keyword evidence="9" id="KW-1185">Reference proteome</keyword>
<keyword evidence="2" id="KW-0479">Metal-binding</keyword>
<dbReference type="Gene3D" id="4.10.240.10">
    <property type="entry name" value="Zn(2)-C6 fungal-type DNA-binding domain"/>
    <property type="match status" value="1"/>
</dbReference>
<dbReference type="PROSITE" id="PS50048">
    <property type="entry name" value="ZN2_CY6_FUNGAL_2"/>
    <property type="match status" value="1"/>
</dbReference>
<dbReference type="AlphaFoldDB" id="A0A8H3ZK62"/>
<evidence type="ECO:0000256" key="6">
    <source>
        <dbReference type="SAM" id="MobiDB-lite"/>
    </source>
</evidence>
<dbReference type="SMART" id="SM00906">
    <property type="entry name" value="Fungal_trans"/>
    <property type="match status" value="1"/>
</dbReference>
<evidence type="ECO:0000256" key="2">
    <source>
        <dbReference type="ARBA" id="ARBA00022723"/>
    </source>
</evidence>
<comment type="subcellular location">
    <subcellularLocation>
        <location evidence="1">Nucleus</location>
    </subcellularLocation>
</comment>
<dbReference type="PROSITE" id="PS00463">
    <property type="entry name" value="ZN2_CY6_FUNGAL_1"/>
    <property type="match status" value="1"/>
</dbReference>
<evidence type="ECO:0000256" key="3">
    <source>
        <dbReference type="ARBA" id="ARBA00023015"/>
    </source>
</evidence>
<feature type="compositionally biased region" description="Polar residues" evidence="6">
    <location>
        <begin position="750"/>
        <end position="796"/>
    </location>
</feature>
<evidence type="ECO:0000259" key="7">
    <source>
        <dbReference type="PROSITE" id="PS50048"/>
    </source>
</evidence>
<dbReference type="InterPro" id="IPR001138">
    <property type="entry name" value="Zn2Cys6_DnaBD"/>
</dbReference>
<keyword evidence="3" id="KW-0805">Transcription regulation</keyword>
<dbReference type="GO" id="GO:0005634">
    <property type="term" value="C:nucleus"/>
    <property type="evidence" value="ECO:0007669"/>
    <property type="project" value="UniProtKB-SubCell"/>
</dbReference>
<dbReference type="InterPro" id="IPR036864">
    <property type="entry name" value="Zn2-C6_fun-type_DNA-bd_sf"/>
</dbReference>
<dbReference type="GO" id="GO:0003677">
    <property type="term" value="F:DNA binding"/>
    <property type="evidence" value="ECO:0007669"/>
    <property type="project" value="InterPro"/>
</dbReference>
<keyword evidence="4" id="KW-0804">Transcription</keyword>
<accession>A0A8H3ZK62</accession>
<evidence type="ECO:0000313" key="9">
    <source>
        <dbReference type="Proteomes" id="UP000434172"/>
    </source>
</evidence>
<feature type="region of interest" description="Disordered" evidence="6">
    <location>
        <begin position="685"/>
        <end position="813"/>
    </location>
</feature>
<dbReference type="PANTHER" id="PTHR47338">
    <property type="entry name" value="ZN(II)2CYS6 TRANSCRIPTION FACTOR (EUROFUNG)-RELATED"/>
    <property type="match status" value="1"/>
</dbReference>
<feature type="region of interest" description="Disordered" evidence="6">
    <location>
        <begin position="631"/>
        <end position="653"/>
    </location>
</feature>
<keyword evidence="5" id="KW-0539">Nucleus</keyword>
<evidence type="ECO:0000256" key="4">
    <source>
        <dbReference type="ARBA" id="ARBA00023163"/>
    </source>
</evidence>
<dbReference type="InterPro" id="IPR007219">
    <property type="entry name" value="XnlR_reg_dom"/>
</dbReference>
<dbReference type="CDD" id="cd12148">
    <property type="entry name" value="fungal_TF_MHR"/>
    <property type="match status" value="1"/>
</dbReference>
<organism evidence="8 9">
    <name type="scientific">Colletotrichum asianum</name>
    <dbReference type="NCBI Taxonomy" id="702518"/>
    <lineage>
        <taxon>Eukaryota</taxon>
        <taxon>Fungi</taxon>
        <taxon>Dikarya</taxon>
        <taxon>Ascomycota</taxon>
        <taxon>Pezizomycotina</taxon>
        <taxon>Sordariomycetes</taxon>
        <taxon>Hypocreomycetidae</taxon>
        <taxon>Glomerellales</taxon>
        <taxon>Glomerellaceae</taxon>
        <taxon>Colletotrichum</taxon>
        <taxon>Colletotrichum gloeosporioides species complex</taxon>
    </lineage>
</organism>
<sequence>MSSSTPTPPDTNGANSHKRPRGGSPGADSNGKDPATDNTNVPKPKRLACMICRKRKLKCDGVRPSCSTCARLGHSCAYDEVRRKSGPKRGYVKALEERLKQVETLLKTQDPPAAPADPSRTIPLGLDTTSSRTQQAAPNSNFNVASSNLNVPTDRDAERWRFNGESPQTQNAPAPPVDDFNFNSNMSMGMNNNGSNFTWEMIGLGLEEPLPPQETIDELHQIYFEKCHPSVPMIHKYRYLAAMNLAPNQRPPVALRYAIWTLACSITEKYIDLKDLFYQRARKYVEADYIKGYGEHMISVAHAQTHVLLASYEFKMMYFPRAWMSTGSAVRLCQMIGLHRLDGAGLDVKQCLPPPRDWTEREERRRTFWMAFCEDRYASIGTGWPMTVDEKDIMTNLPSSEEAFDMSRPEQTQSLQECMSPSGAGKLSSFGGIVLMACLFGRNLIHLHRPDVDDRDHDLNGEFWKRHRTMDNILLNTSLCLPTHLKLPAGLGNPNIVFTNMSIHTSTICLHQAAIFKADKNRLPASVSAESKVRCITAANEIASIMRTISHMDLSAMNPFISFCLYVAARVFVQYLKSRPDDSQTADSLRFLLSAMNALKRRNPLTESFLVQLDVDLEALAMRIPKLKSAFPRSGDSPNANGGTRGPVCDDPEGVQGIMSYRNECHFMKVGGDNGNAAAAPSIVEPELDTDGGPNSASTGFGGQNWLSAEPPIAYEGNRPGVQSHGSVLTPSSGSLYDKSGSSSGHMTGFGQSESSGDNNMSGSPDAEQSNRPTPNSSSASEQRMNMASGGRNSFDASPVAGHQNIDSQGNGEANVNFFNDASAFGIRGTGLTPNQRFSMPATPGADFGMSSGWGDLQGQTGMTPVAEGVLRSLMNMGPMDAMDLSSWDASN</sequence>
<dbReference type="Proteomes" id="UP000434172">
    <property type="component" value="Unassembled WGS sequence"/>
</dbReference>
<dbReference type="GO" id="GO:0008270">
    <property type="term" value="F:zinc ion binding"/>
    <property type="evidence" value="ECO:0007669"/>
    <property type="project" value="InterPro"/>
</dbReference>